<accession>A0A4T0FCF5</accession>
<feature type="compositionally biased region" description="Acidic residues" evidence="5">
    <location>
        <begin position="2297"/>
        <end position="2307"/>
    </location>
</feature>
<dbReference type="GO" id="GO:0000981">
    <property type="term" value="F:DNA-binding transcription factor activity, RNA polymerase II-specific"/>
    <property type="evidence" value="ECO:0007669"/>
    <property type="project" value="InterPro"/>
</dbReference>
<feature type="region of interest" description="Disordered" evidence="5">
    <location>
        <begin position="1245"/>
        <end position="1296"/>
    </location>
</feature>
<dbReference type="GO" id="GO:0010605">
    <property type="term" value="P:negative regulation of macromolecule metabolic process"/>
    <property type="evidence" value="ECO:0007669"/>
    <property type="project" value="UniProtKB-ARBA"/>
</dbReference>
<feature type="compositionally biased region" description="Polar residues" evidence="5">
    <location>
        <begin position="2259"/>
        <end position="2293"/>
    </location>
</feature>
<dbReference type="Gene3D" id="1.10.1410.10">
    <property type="match status" value="1"/>
</dbReference>
<dbReference type="InterPro" id="IPR032675">
    <property type="entry name" value="LRR_dom_sf"/>
</dbReference>
<dbReference type="GO" id="GO:0008270">
    <property type="term" value="F:zinc ion binding"/>
    <property type="evidence" value="ECO:0007669"/>
    <property type="project" value="InterPro"/>
</dbReference>
<evidence type="ECO:0000256" key="3">
    <source>
        <dbReference type="ARBA" id="ARBA00023125"/>
    </source>
</evidence>
<feature type="region of interest" description="Disordered" evidence="5">
    <location>
        <begin position="631"/>
        <end position="665"/>
    </location>
</feature>
<keyword evidence="3" id="KW-0238">DNA-binding</keyword>
<feature type="compositionally biased region" description="Basic residues" evidence="5">
    <location>
        <begin position="499"/>
        <end position="509"/>
    </location>
</feature>
<feature type="region of interest" description="Disordered" evidence="5">
    <location>
        <begin position="1401"/>
        <end position="1428"/>
    </location>
</feature>
<evidence type="ECO:0000313" key="8">
    <source>
        <dbReference type="Proteomes" id="UP000310189"/>
    </source>
</evidence>
<dbReference type="InterPro" id="IPR054708">
    <property type="entry name" value="MTPAP-like_central"/>
</dbReference>
<evidence type="ECO:0000259" key="6">
    <source>
        <dbReference type="SMART" id="SM00906"/>
    </source>
</evidence>
<dbReference type="InterPro" id="IPR001611">
    <property type="entry name" value="Leu-rich_rpt"/>
</dbReference>
<dbReference type="InterPro" id="IPR043519">
    <property type="entry name" value="NT_sf"/>
</dbReference>
<feature type="compositionally biased region" description="Basic and acidic residues" evidence="5">
    <location>
        <begin position="1245"/>
        <end position="1256"/>
    </location>
</feature>
<dbReference type="EMBL" id="SPNW01000108">
    <property type="protein sequence ID" value="TIA85490.1"/>
    <property type="molecule type" value="Genomic_DNA"/>
</dbReference>
<feature type="domain" description="Xylanolytic transcriptional activator regulatory" evidence="6">
    <location>
        <begin position="894"/>
        <end position="968"/>
    </location>
</feature>
<feature type="compositionally biased region" description="Low complexity" evidence="5">
    <location>
        <begin position="644"/>
        <end position="661"/>
    </location>
</feature>
<dbReference type="PANTHER" id="PTHR46910:SF3">
    <property type="entry name" value="HALOTOLERANCE PROTEIN 9-RELATED"/>
    <property type="match status" value="1"/>
</dbReference>
<feature type="compositionally biased region" description="Basic and acidic residues" evidence="5">
    <location>
        <begin position="577"/>
        <end position="586"/>
    </location>
</feature>
<feature type="region of interest" description="Disordered" evidence="5">
    <location>
        <begin position="428"/>
        <end position="586"/>
    </location>
</feature>
<dbReference type="InterPro" id="IPR007219">
    <property type="entry name" value="XnlR_reg_dom"/>
</dbReference>
<feature type="compositionally biased region" description="Basic and acidic residues" evidence="5">
    <location>
        <begin position="2348"/>
        <end position="2357"/>
    </location>
</feature>
<feature type="region of interest" description="Disordered" evidence="5">
    <location>
        <begin position="1796"/>
        <end position="1831"/>
    </location>
</feature>
<dbReference type="GO" id="GO:0006351">
    <property type="term" value="P:DNA-templated transcription"/>
    <property type="evidence" value="ECO:0007669"/>
    <property type="project" value="InterPro"/>
</dbReference>
<dbReference type="InterPro" id="IPR036864">
    <property type="entry name" value="Zn2-C6_fun-type_DNA-bd_sf"/>
</dbReference>
<name>A0A4T0FCF5_9BASI</name>
<dbReference type="GO" id="GO:0003677">
    <property type="term" value="F:DNA binding"/>
    <property type="evidence" value="ECO:0007669"/>
    <property type="project" value="UniProtKB-KW"/>
</dbReference>
<evidence type="ECO:0000256" key="1">
    <source>
        <dbReference type="ARBA" id="ARBA00004123"/>
    </source>
</evidence>
<dbReference type="Gene3D" id="4.10.240.10">
    <property type="entry name" value="Zn(2)-C6 fungal-type DNA-binding domain"/>
    <property type="match status" value="1"/>
</dbReference>
<comment type="subcellular location">
    <subcellularLocation>
        <location evidence="1">Nucleus</location>
    </subcellularLocation>
</comment>
<keyword evidence="8" id="KW-1185">Reference proteome</keyword>
<feature type="compositionally biased region" description="Pro residues" evidence="5">
    <location>
        <begin position="2422"/>
        <end position="2431"/>
    </location>
</feature>
<dbReference type="Gene3D" id="3.30.460.10">
    <property type="entry name" value="Beta Polymerase, domain 2"/>
    <property type="match status" value="1"/>
</dbReference>
<evidence type="ECO:0000313" key="7">
    <source>
        <dbReference type="EMBL" id="TIA85490.1"/>
    </source>
</evidence>
<dbReference type="OrthoDB" id="120976at2759"/>
<dbReference type="SUPFAM" id="SSF52047">
    <property type="entry name" value="RNI-like"/>
    <property type="match status" value="1"/>
</dbReference>
<feature type="region of interest" description="Disordered" evidence="5">
    <location>
        <begin position="2257"/>
        <end position="2384"/>
    </location>
</feature>
<dbReference type="Pfam" id="PF22600">
    <property type="entry name" value="MTPAP-like_central"/>
    <property type="match status" value="1"/>
</dbReference>
<feature type="compositionally biased region" description="Polar residues" evidence="5">
    <location>
        <begin position="263"/>
        <end position="276"/>
    </location>
</feature>
<dbReference type="InterPro" id="IPR050987">
    <property type="entry name" value="AtrR-like"/>
</dbReference>
<protein>
    <recommendedName>
        <fullName evidence="6">Xylanolytic transcriptional activator regulatory domain-containing protein</fullName>
    </recommendedName>
</protein>
<dbReference type="Pfam" id="PF13516">
    <property type="entry name" value="LRR_6"/>
    <property type="match status" value="3"/>
</dbReference>
<feature type="compositionally biased region" description="Basic and acidic residues" evidence="5">
    <location>
        <begin position="246"/>
        <end position="259"/>
    </location>
</feature>
<dbReference type="CDD" id="cd12148">
    <property type="entry name" value="fungal_TF_MHR"/>
    <property type="match status" value="1"/>
</dbReference>
<feature type="compositionally biased region" description="Low complexity" evidence="5">
    <location>
        <begin position="1801"/>
        <end position="1811"/>
    </location>
</feature>
<keyword evidence="2" id="KW-0479">Metal-binding</keyword>
<dbReference type="PANTHER" id="PTHR46910">
    <property type="entry name" value="TRANSCRIPTION FACTOR PDR1"/>
    <property type="match status" value="1"/>
</dbReference>
<dbReference type="CDD" id="cd05402">
    <property type="entry name" value="NT_PAP_TUTase"/>
    <property type="match status" value="1"/>
</dbReference>
<proteinExistence type="predicted"/>
<feature type="region of interest" description="Disordered" evidence="5">
    <location>
        <begin position="1354"/>
        <end position="1384"/>
    </location>
</feature>
<keyword evidence="4" id="KW-0539">Nucleus</keyword>
<organism evidence="7 8">
    <name type="scientific">Wallemia hederae</name>
    <dbReference type="NCBI Taxonomy" id="1540922"/>
    <lineage>
        <taxon>Eukaryota</taxon>
        <taxon>Fungi</taxon>
        <taxon>Dikarya</taxon>
        <taxon>Basidiomycota</taxon>
        <taxon>Wallemiomycotina</taxon>
        <taxon>Wallemiomycetes</taxon>
        <taxon>Wallemiales</taxon>
        <taxon>Wallemiaceae</taxon>
        <taxon>Wallemia</taxon>
    </lineage>
</organism>
<dbReference type="SMART" id="SM00368">
    <property type="entry name" value="LRR_RI"/>
    <property type="match status" value="7"/>
</dbReference>
<comment type="caution">
    <text evidence="7">The sequence shown here is derived from an EMBL/GenBank/DDBJ whole genome shotgun (WGS) entry which is preliminary data.</text>
</comment>
<evidence type="ECO:0000256" key="5">
    <source>
        <dbReference type="SAM" id="MobiDB-lite"/>
    </source>
</evidence>
<dbReference type="SUPFAM" id="SSF81301">
    <property type="entry name" value="Nucleotidyltransferase"/>
    <property type="match status" value="1"/>
</dbReference>
<feature type="compositionally biased region" description="Polar residues" evidence="5">
    <location>
        <begin position="1406"/>
        <end position="1427"/>
    </location>
</feature>
<sequence length="2444" mass="268261">MRKLSTSRADKSLDWRSSTKVDIQDEVMALYRATLPSAATISKRRDLIQRVSTTISNKYGTNYSVECFGSTCYEVSSSSSDLDLVIIDKDRPNGFDPSVNMDELPSAYNPNNVAKTLLTQNFKAVQPIFAAVPIVKFTDSQSNLQCDLNANNLFGIRNSLLIKAYLDLSPIARPLVLAVKNWAKLRGLNDSAGQYGPTTLSSYTLILMVISFLQTVGHLPNLQDADQIRLAGLTEQRLWVRPPTKRPRDLRKERAKSEADAAVQNTSTSAPTPGSQVRVSFDTTFVERPLGSFVPSQLSLTTALTGFFYYYSTISHKADNEYWSISKPFDYETSIISIKHGGSIARDDLFVDPYNKNDKEEMKTNPNANQPLQWREQLLVTQDPFIVTRNTSTNVRSGTSRHIIEEFVRAHEFISTGKSYAEICQKRTTPFEGEPGPGSFRKPMKKAISRRKKGGAKGDNSEKSDKGDKGKGAEKTDNKNSDEKKDKEKKDKEKEAAVKRKRKARKKASSKSDNTKAASTPGTTTSTTTSTPTAAQFPANPGNNDSCDEGHPCQSCRSASTPCTFVEEAPPPKPKSKSKDREKKDIAELEARMCALEKVLESIPPSISQAALSKLDTVLTSESNLEFGLNRRERKRSVAGLPKSRSQSLSQSRPRTSSSASGAKGDTDIADKLAALSISPSYLYLDHEGNPAWAGSTSGLPLIDMLNNRSGGFAGSEEGKNEHQQPVDAEEIASPEQARDDAHSDTQTYFPGRKAKQTNLEPYVVWTQVSALIPIDLMNTLIRTYMATTHLLWPFLHIPTFLKDYATPTAWGEPGFASLVVSICLIASRHVDDQRVRSDPADPASSGRHYLRLYEQLREHQNSQGGTGSGNVYYIQSTFLVAIYLIGSGKLGRAFAMLAKSITLSIDSGLHRSLEHYDLPLGVWMEIRKRTFWSIFCWDKQAAAAFGRPPMIRLRDCDLDEPLDVDDEDLAEVLGGAIPVVGGSRLRPFIHMIRLHVVLERVLDGVNTPPLFKNSSFLTQAASIGQLGALEDAEALLEEWRRQLPQDLIYDDSTIKSNDAYRLTQAERIHCLEQMARMLVYRHRFSSAALSPIPSADKDHLQHLAQQAALTIIAAHSHISRRGLLTHYGVHVIHQLTQAGRTLVAVVLQSRRKGQNGDGIARDAEANIDDSTAILGNSNSISVSLEGLRVAVGLLRQFAIRYGCGARSSDVLVEFCRVCQIPVEDKSHTPSVGEAWLRPVPLKVDKEARGRRRQESKSPPGRVGSADNQGLGLRTERSTEYGGEWDEGEPSPSAQAQAQPLFTDLGLNWDGSADSTNALDSFLPNTSTSANTGTQANSAADILNLLNNAEMSEPNENVPAAKAPRKDIKGILKSPPPPSSRFPFTMNPINDFLDKLSRVGEDEAPQPQNKPQARTHPPQRSISNDNTFWGGFKKLLSDGPAEALDTARTIPTKLQQQVTATTTNGNINTNSASAPFTTASPSTSTSAAPAQQQPHDSLKRVSFHVPSMTVTYPIHAALPPADSREHRARVEGEYRQQQRQLQSTSSSSDYTYWTENDGARIVDTYKDACRLREETVRADVVKQLRSAACMRQSVRTLDLSGMHLSKESVEPLADVLSVRWGLQRLILEDAGLADDAVKPLLHALLISGELPWLSLANNKSIKEKGWKWLAMFIRRAQHLTYIDLSENIIDKKSAELIMSAVTRPVKATESNDASEEQLQQDDALIPSPALLRSNTNTHSNLSTVRLEGCTFRSGALEAIAQGMKNSTLMHLSLRRNKITSNGVVSLALMLKDYADPSTTESLSSDPFSRSSPPQPPRSPSLNSTNKNSNRTSMSFLQGFNFKPRAKIEDDSRDTPVVSSPSGSVTTRMVPSVQSSAAPGPKEDSSGHSQAHGHFSSPRLEDSQENVQLPPQPRVEIGSGLITLDLKGNDIRSSVNYIATVLKRNKTLKVLNLSENRIDYRGLLSVAEALKYNTTLETLDLSKNPCCGPEADGITSLRTSFTVNSNMKRLFLADTQLQSEGAIALAEFLPEAKTLLHVDLTDNDLTMSGLLALSVAVKMNDSIRCLDISIPINDPDMANLSQDILQSCVRNTEAAQEKSGKTKNLFGPIQRSVLAKKLQEAEVQQSTAAVVAAAESPEGIARARVWNQTPQETLIVSQETLRNFNRSFVDHESEPGNQERLASLQSYVNDRHLQVKALKDRLMELIGDGLIENESELNLALSLNDQLANLDERVEAFIKVVGEKEALARQQAENVDYTVSDKTSASSQPKQGNRNRARSLSINDEEMSNPQFQIMGSDDSDAETENETDVERDTASGEITRGNEGVIDGADGTDASASSGKPKLAISTDVDHHEEEATPKPIIKPVPNSEEVKSPTTDLSRSQLFEEGEIFRKGIALLNEERIEGEEDGEALRKEILETELPHPSPKSPASPKPDALSSVEPASA</sequence>
<feature type="region of interest" description="Disordered" evidence="5">
    <location>
        <begin position="1844"/>
        <end position="1913"/>
    </location>
</feature>
<evidence type="ECO:0000256" key="2">
    <source>
        <dbReference type="ARBA" id="ARBA00022723"/>
    </source>
</evidence>
<dbReference type="Pfam" id="PF04082">
    <property type="entry name" value="Fungal_trans"/>
    <property type="match status" value="1"/>
</dbReference>
<dbReference type="SUPFAM" id="SSF81631">
    <property type="entry name" value="PAP/OAS1 substrate-binding domain"/>
    <property type="match status" value="1"/>
</dbReference>
<feature type="region of interest" description="Disordered" evidence="5">
    <location>
        <begin position="1461"/>
        <end position="1495"/>
    </location>
</feature>
<feature type="compositionally biased region" description="Basic and acidic residues" evidence="5">
    <location>
        <begin position="1522"/>
        <end position="1536"/>
    </location>
</feature>
<reference evidence="7 8" key="1">
    <citation type="submission" date="2019-03" db="EMBL/GenBank/DDBJ databases">
        <title>Sequencing 23 genomes of Wallemia ichthyophaga.</title>
        <authorList>
            <person name="Gostincar C."/>
        </authorList>
    </citation>
    <scope>NUCLEOTIDE SEQUENCE [LARGE SCALE GENOMIC DNA]</scope>
    <source>
        <strain evidence="7 8">EXF-5753</strain>
    </source>
</reference>
<dbReference type="Gene3D" id="3.80.10.10">
    <property type="entry name" value="Ribonuclease Inhibitor"/>
    <property type="match status" value="3"/>
</dbReference>
<feature type="compositionally biased region" description="Basic and acidic residues" evidence="5">
    <location>
        <begin position="2409"/>
        <end position="2420"/>
    </location>
</feature>
<feature type="compositionally biased region" description="Basic residues" evidence="5">
    <location>
        <begin position="442"/>
        <end position="455"/>
    </location>
</feature>
<gene>
    <name evidence="7" type="ORF">E3P99_03984</name>
</gene>
<feature type="compositionally biased region" description="Low complexity" evidence="5">
    <location>
        <begin position="1461"/>
        <end position="1494"/>
    </location>
</feature>
<feature type="compositionally biased region" description="Low complexity" evidence="5">
    <location>
        <begin position="1537"/>
        <end position="1548"/>
    </location>
</feature>
<dbReference type="GO" id="GO:0016779">
    <property type="term" value="F:nucleotidyltransferase activity"/>
    <property type="evidence" value="ECO:0007669"/>
    <property type="project" value="UniProtKB-ARBA"/>
</dbReference>
<dbReference type="Proteomes" id="UP000310189">
    <property type="component" value="Unassembled WGS sequence"/>
</dbReference>
<feature type="compositionally biased region" description="Basic and acidic residues" evidence="5">
    <location>
        <begin position="459"/>
        <end position="498"/>
    </location>
</feature>
<dbReference type="SMART" id="SM00906">
    <property type="entry name" value="Fungal_trans"/>
    <property type="match status" value="1"/>
</dbReference>
<feature type="region of interest" description="Disordered" evidence="5">
    <location>
        <begin position="242"/>
        <end position="276"/>
    </location>
</feature>
<feature type="compositionally biased region" description="Low complexity" evidence="5">
    <location>
        <begin position="511"/>
        <end position="539"/>
    </location>
</feature>
<feature type="compositionally biased region" description="Polar residues" evidence="5">
    <location>
        <begin position="2373"/>
        <end position="2382"/>
    </location>
</feature>
<feature type="compositionally biased region" description="Low complexity" evidence="5">
    <location>
        <begin position="1854"/>
        <end position="1866"/>
    </location>
</feature>
<feature type="region of interest" description="Disordered" evidence="5">
    <location>
        <begin position="1519"/>
        <end position="1549"/>
    </location>
</feature>
<evidence type="ECO:0000256" key="4">
    <source>
        <dbReference type="ARBA" id="ARBA00023242"/>
    </source>
</evidence>
<feature type="region of interest" description="Disordered" evidence="5">
    <location>
        <begin position="2401"/>
        <end position="2444"/>
    </location>
</feature>
<dbReference type="GO" id="GO:0005634">
    <property type="term" value="C:nucleus"/>
    <property type="evidence" value="ECO:0007669"/>
    <property type="project" value="UniProtKB-SubCell"/>
</dbReference>